<evidence type="ECO:0000256" key="1">
    <source>
        <dbReference type="PROSITE-ProRule" id="PRU00409"/>
    </source>
</evidence>
<proteinExistence type="predicted"/>
<dbReference type="AlphaFoldDB" id="A0A7Y9R2M7"/>
<dbReference type="Pfam" id="PF18301">
    <property type="entry name" value="preATP-grasp_3"/>
    <property type="match status" value="1"/>
</dbReference>
<dbReference type="Proteomes" id="UP000518288">
    <property type="component" value="Unassembled WGS sequence"/>
</dbReference>
<dbReference type="Pfam" id="PF02655">
    <property type="entry name" value="ATP-grasp_3"/>
    <property type="match status" value="1"/>
</dbReference>
<evidence type="ECO:0000259" key="2">
    <source>
        <dbReference type="PROSITE" id="PS50975"/>
    </source>
</evidence>
<dbReference type="RefSeq" id="WP_179634789.1">
    <property type="nucleotide sequence ID" value="NZ_JACCFH010000001.1"/>
</dbReference>
<feature type="domain" description="ATP-grasp" evidence="2">
    <location>
        <begin position="119"/>
        <end position="318"/>
    </location>
</feature>
<dbReference type="InterPro" id="IPR003806">
    <property type="entry name" value="ATP-grasp_PylC-type"/>
</dbReference>
<keyword evidence="3" id="KW-0436">Ligase</keyword>
<protein>
    <submittedName>
        <fullName evidence="3">Putative ATP-grasp superfamily ATP-dependent carboligase</fullName>
    </submittedName>
</protein>
<dbReference type="GO" id="GO:0046872">
    <property type="term" value="F:metal ion binding"/>
    <property type="evidence" value="ECO:0007669"/>
    <property type="project" value="InterPro"/>
</dbReference>
<name>A0A7Y9R2M7_9BURK</name>
<dbReference type="GO" id="GO:0005524">
    <property type="term" value="F:ATP binding"/>
    <property type="evidence" value="ECO:0007669"/>
    <property type="project" value="UniProtKB-UniRule"/>
</dbReference>
<dbReference type="InterPro" id="IPR011761">
    <property type="entry name" value="ATP-grasp"/>
</dbReference>
<dbReference type="PROSITE" id="PS50975">
    <property type="entry name" value="ATP_GRASP"/>
    <property type="match status" value="1"/>
</dbReference>
<evidence type="ECO:0000313" key="4">
    <source>
        <dbReference type="Proteomes" id="UP000518288"/>
    </source>
</evidence>
<organism evidence="3 4">
    <name type="scientific">Sphaerotilus montanus</name>
    <dbReference type="NCBI Taxonomy" id="522889"/>
    <lineage>
        <taxon>Bacteria</taxon>
        <taxon>Pseudomonadati</taxon>
        <taxon>Pseudomonadota</taxon>
        <taxon>Betaproteobacteria</taxon>
        <taxon>Burkholderiales</taxon>
        <taxon>Sphaerotilaceae</taxon>
        <taxon>Sphaerotilus</taxon>
    </lineage>
</organism>
<keyword evidence="1" id="KW-0067">ATP-binding</keyword>
<gene>
    <name evidence="3" type="ORF">BDD16_003086</name>
</gene>
<dbReference type="Gene3D" id="3.40.50.11770">
    <property type="match status" value="1"/>
</dbReference>
<dbReference type="GO" id="GO:0016874">
    <property type="term" value="F:ligase activity"/>
    <property type="evidence" value="ECO:0007669"/>
    <property type="project" value="UniProtKB-KW"/>
</dbReference>
<dbReference type="InterPro" id="IPR040803">
    <property type="entry name" value="MfnD_preATP-grasp"/>
</dbReference>
<sequence>MADTILVFEFVSAGGMPGHPDEATLQPIGVAMRDAVAADLLQLPADRIGQVRVADSAGAPAHRDPGGRLHPVRARPGQPALDFLAEQAARHDGVWVIAPESDGLLSACCALVAPTRWLGSTAAALRTSASKTRTLARLASAGLPTPWDFDAPGQARRWVVKPDVGAGAVDTVVLDDHGAAQALAARRTAAGACVTLQPWVEGEALSLSLLCGTGVRPALLSLNRQHLHCSASGRLDYIGVTHTGADARDPRWPALQAMADAIAEALPGLRGFVGIDLVWHAQHGPVPIEVNARVTNAYAGLSDALGRNLASEVLRACR</sequence>
<keyword evidence="4" id="KW-1185">Reference proteome</keyword>
<reference evidence="3 4" key="1">
    <citation type="submission" date="2020-07" db="EMBL/GenBank/DDBJ databases">
        <title>Genomic Encyclopedia of Archaeal and Bacterial Type Strains, Phase II (KMG-II): from individual species to whole genera.</title>
        <authorList>
            <person name="Goeker M."/>
        </authorList>
    </citation>
    <scope>NUCLEOTIDE SEQUENCE [LARGE SCALE GENOMIC DNA]</scope>
    <source>
        <strain evidence="3 4">DSM 21226</strain>
    </source>
</reference>
<dbReference type="EMBL" id="JACCFH010000001">
    <property type="protein sequence ID" value="NYG34100.1"/>
    <property type="molecule type" value="Genomic_DNA"/>
</dbReference>
<dbReference type="Gene3D" id="3.30.470.20">
    <property type="entry name" value="ATP-grasp fold, B domain"/>
    <property type="match status" value="1"/>
</dbReference>
<accession>A0A7Y9R2M7</accession>
<comment type="caution">
    <text evidence="3">The sequence shown here is derived from an EMBL/GenBank/DDBJ whole genome shotgun (WGS) entry which is preliminary data.</text>
</comment>
<evidence type="ECO:0000313" key="3">
    <source>
        <dbReference type="EMBL" id="NYG34100.1"/>
    </source>
</evidence>
<dbReference type="SUPFAM" id="SSF56059">
    <property type="entry name" value="Glutathione synthetase ATP-binding domain-like"/>
    <property type="match status" value="1"/>
</dbReference>
<keyword evidence="1" id="KW-0547">Nucleotide-binding</keyword>